<organism evidence="2 3">
    <name type="scientific">Haemaphysalis longicornis</name>
    <name type="common">Bush tick</name>
    <dbReference type="NCBI Taxonomy" id="44386"/>
    <lineage>
        <taxon>Eukaryota</taxon>
        <taxon>Metazoa</taxon>
        <taxon>Ecdysozoa</taxon>
        <taxon>Arthropoda</taxon>
        <taxon>Chelicerata</taxon>
        <taxon>Arachnida</taxon>
        <taxon>Acari</taxon>
        <taxon>Parasitiformes</taxon>
        <taxon>Ixodida</taxon>
        <taxon>Ixodoidea</taxon>
        <taxon>Ixodidae</taxon>
        <taxon>Haemaphysalinae</taxon>
        <taxon>Haemaphysalis</taxon>
    </lineage>
</organism>
<evidence type="ECO:0000256" key="1">
    <source>
        <dbReference type="SAM" id="MobiDB-lite"/>
    </source>
</evidence>
<sequence>MPTLCVTFVDNFYYFESNRDGENVLPENEPVGEAGDEEAPAEEAPAPRSREATAPTRGGSRQRNTTIGSLIRVMQDAMAAKQKQHEEKMRLLERLVSAVEGKK</sequence>
<comment type="caution">
    <text evidence="2">The sequence shown here is derived from an EMBL/GenBank/DDBJ whole genome shotgun (WGS) entry which is preliminary data.</text>
</comment>
<dbReference type="OrthoDB" id="6536120at2759"/>
<evidence type="ECO:0000313" key="2">
    <source>
        <dbReference type="EMBL" id="KAH9380589.1"/>
    </source>
</evidence>
<gene>
    <name evidence="2" type="ORF">HPB48_020369</name>
</gene>
<dbReference type="Proteomes" id="UP000821853">
    <property type="component" value="Chromosome 8"/>
</dbReference>
<keyword evidence="3" id="KW-1185">Reference proteome</keyword>
<dbReference type="VEuPathDB" id="VectorBase:HLOH_046460"/>
<evidence type="ECO:0000313" key="3">
    <source>
        <dbReference type="Proteomes" id="UP000821853"/>
    </source>
</evidence>
<name>A0A9J6GYP1_HAELO</name>
<proteinExistence type="predicted"/>
<accession>A0A9J6GYP1</accession>
<feature type="compositionally biased region" description="Low complexity" evidence="1">
    <location>
        <begin position="42"/>
        <end position="56"/>
    </location>
</feature>
<dbReference type="EMBL" id="JABSTR010000010">
    <property type="protein sequence ID" value="KAH9380589.1"/>
    <property type="molecule type" value="Genomic_DNA"/>
</dbReference>
<feature type="region of interest" description="Disordered" evidence="1">
    <location>
        <begin position="19"/>
        <end position="66"/>
    </location>
</feature>
<reference evidence="2 3" key="1">
    <citation type="journal article" date="2020" name="Cell">
        <title>Large-Scale Comparative Analyses of Tick Genomes Elucidate Their Genetic Diversity and Vector Capacities.</title>
        <authorList>
            <consortium name="Tick Genome and Microbiome Consortium (TIGMIC)"/>
            <person name="Jia N."/>
            <person name="Wang J."/>
            <person name="Shi W."/>
            <person name="Du L."/>
            <person name="Sun Y."/>
            <person name="Zhan W."/>
            <person name="Jiang J.F."/>
            <person name="Wang Q."/>
            <person name="Zhang B."/>
            <person name="Ji P."/>
            <person name="Bell-Sakyi L."/>
            <person name="Cui X.M."/>
            <person name="Yuan T.T."/>
            <person name="Jiang B.G."/>
            <person name="Yang W.F."/>
            <person name="Lam T.T."/>
            <person name="Chang Q.C."/>
            <person name="Ding S.J."/>
            <person name="Wang X.J."/>
            <person name="Zhu J.G."/>
            <person name="Ruan X.D."/>
            <person name="Zhao L."/>
            <person name="Wei J.T."/>
            <person name="Ye R.Z."/>
            <person name="Que T.C."/>
            <person name="Du C.H."/>
            <person name="Zhou Y.H."/>
            <person name="Cheng J.X."/>
            <person name="Dai P.F."/>
            <person name="Guo W.B."/>
            <person name="Han X.H."/>
            <person name="Huang E.J."/>
            <person name="Li L.F."/>
            <person name="Wei W."/>
            <person name="Gao Y.C."/>
            <person name="Liu J.Z."/>
            <person name="Shao H.Z."/>
            <person name="Wang X."/>
            <person name="Wang C.C."/>
            <person name="Yang T.C."/>
            <person name="Huo Q.B."/>
            <person name="Li W."/>
            <person name="Chen H.Y."/>
            <person name="Chen S.E."/>
            <person name="Zhou L.G."/>
            <person name="Ni X.B."/>
            <person name="Tian J.H."/>
            <person name="Sheng Y."/>
            <person name="Liu T."/>
            <person name="Pan Y.S."/>
            <person name="Xia L.Y."/>
            <person name="Li J."/>
            <person name="Zhao F."/>
            <person name="Cao W.C."/>
        </authorList>
    </citation>
    <scope>NUCLEOTIDE SEQUENCE [LARGE SCALE GENOMIC DNA]</scope>
    <source>
        <strain evidence="2">HaeL-2018</strain>
    </source>
</reference>
<protein>
    <submittedName>
        <fullName evidence="2">Uncharacterized protein</fullName>
    </submittedName>
</protein>
<dbReference type="AlphaFoldDB" id="A0A9J6GYP1"/>